<evidence type="ECO:0000313" key="2">
    <source>
        <dbReference type="Proteomes" id="UP001227268"/>
    </source>
</evidence>
<evidence type="ECO:0000313" key="1">
    <source>
        <dbReference type="EMBL" id="KAJ9093534.1"/>
    </source>
</evidence>
<keyword evidence="2" id="KW-1185">Reference proteome</keyword>
<sequence length="163" mass="16858">MMWAHSGVSPVLVQGGSGQDAAGAAIKMHDAFGTFGIDLGKQFVGEDEGEDAGGAGAGAGAGAEKDDLKGKRRKMVIRAHAVVMTIAWIVTAPIAVLFARYGRGAFKWVPYHQYLQIGGTAPLALVGFFLAVSAVVMRGGKSFQGAHEVGRPSATLTTGMNAR</sequence>
<comment type="caution">
    <text evidence="1">The sequence shown here is derived from an EMBL/GenBank/DDBJ whole genome shotgun (WGS) entry which is preliminary data.</text>
</comment>
<proteinExistence type="predicted"/>
<dbReference type="Proteomes" id="UP001227268">
    <property type="component" value="Unassembled WGS sequence"/>
</dbReference>
<gene>
    <name evidence="1" type="ORF">QFC21_006368</name>
</gene>
<reference evidence="1" key="1">
    <citation type="submission" date="2023-04" db="EMBL/GenBank/DDBJ databases">
        <title>Draft Genome sequencing of Naganishia species isolated from polar environments using Oxford Nanopore Technology.</title>
        <authorList>
            <person name="Leo P."/>
            <person name="Venkateswaran K."/>
        </authorList>
    </citation>
    <scope>NUCLEOTIDE SEQUENCE</scope>
    <source>
        <strain evidence="1">MNA-CCFEE 5423</strain>
    </source>
</reference>
<name>A0ACC2V2G8_9TREE</name>
<accession>A0ACC2V2G8</accession>
<dbReference type="EMBL" id="JASBWT010000030">
    <property type="protein sequence ID" value="KAJ9093534.1"/>
    <property type="molecule type" value="Genomic_DNA"/>
</dbReference>
<organism evidence="1 2">
    <name type="scientific">Naganishia friedmannii</name>
    <dbReference type="NCBI Taxonomy" id="89922"/>
    <lineage>
        <taxon>Eukaryota</taxon>
        <taxon>Fungi</taxon>
        <taxon>Dikarya</taxon>
        <taxon>Basidiomycota</taxon>
        <taxon>Agaricomycotina</taxon>
        <taxon>Tremellomycetes</taxon>
        <taxon>Filobasidiales</taxon>
        <taxon>Filobasidiaceae</taxon>
        <taxon>Naganishia</taxon>
    </lineage>
</organism>
<protein>
    <submittedName>
        <fullName evidence="1">Uncharacterized protein</fullName>
    </submittedName>
</protein>